<dbReference type="OrthoDB" id="284275at2759"/>
<dbReference type="GO" id="GO:0006351">
    <property type="term" value="P:DNA-templated transcription"/>
    <property type="evidence" value="ECO:0007669"/>
    <property type="project" value="InterPro"/>
</dbReference>
<dbReference type="AlphaFoldDB" id="A0A165QSN4"/>
<keyword evidence="4" id="KW-0227">DNA damage</keyword>
<keyword evidence="9" id="KW-0234">DNA repair</keyword>
<feature type="compositionally biased region" description="Basic residues" evidence="13">
    <location>
        <begin position="44"/>
        <end position="54"/>
    </location>
</feature>
<reference evidence="15 16" key="1">
    <citation type="journal article" date="2016" name="Mol. Biol. Evol.">
        <title>Comparative Genomics of Early-Diverging Mushroom-Forming Fungi Provides Insights into the Origins of Lignocellulose Decay Capabilities.</title>
        <authorList>
            <person name="Nagy L.G."/>
            <person name="Riley R."/>
            <person name="Tritt A."/>
            <person name="Adam C."/>
            <person name="Daum C."/>
            <person name="Floudas D."/>
            <person name="Sun H."/>
            <person name="Yadav J.S."/>
            <person name="Pangilinan J."/>
            <person name="Larsson K.H."/>
            <person name="Matsuura K."/>
            <person name="Barry K."/>
            <person name="Labutti K."/>
            <person name="Kuo R."/>
            <person name="Ohm R.A."/>
            <person name="Bhattacharya S.S."/>
            <person name="Shirouzu T."/>
            <person name="Yoshinaga Y."/>
            <person name="Martin F.M."/>
            <person name="Grigoriev I.V."/>
            <person name="Hibbett D.S."/>
        </authorList>
    </citation>
    <scope>NUCLEOTIDE SEQUENCE [LARGE SCALE GENOMIC DNA]</scope>
    <source>
        <strain evidence="15 16">HHB12029</strain>
    </source>
</reference>
<dbReference type="InterPro" id="IPR013083">
    <property type="entry name" value="Znf_RING/FYVE/PHD"/>
</dbReference>
<evidence type="ECO:0000256" key="2">
    <source>
        <dbReference type="ARBA" id="ARBA00006092"/>
    </source>
</evidence>
<dbReference type="GO" id="GO:0008270">
    <property type="term" value="F:zinc ion binding"/>
    <property type="evidence" value="ECO:0007669"/>
    <property type="project" value="UniProtKB-UniRule"/>
</dbReference>
<feature type="compositionally biased region" description="Acidic residues" evidence="13">
    <location>
        <begin position="12"/>
        <end position="29"/>
    </location>
</feature>
<evidence type="ECO:0000256" key="5">
    <source>
        <dbReference type="ARBA" id="ARBA00022771"/>
    </source>
</evidence>
<feature type="region of interest" description="Disordered" evidence="13">
    <location>
        <begin position="1"/>
        <end position="59"/>
    </location>
</feature>
<keyword evidence="10 11" id="KW-0539">Nucleus</keyword>
<name>A0A165QSN4_EXIGL</name>
<dbReference type="InterPro" id="IPR046349">
    <property type="entry name" value="C1-like_sf"/>
</dbReference>
<dbReference type="Proteomes" id="UP000077266">
    <property type="component" value="Unassembled WGS sequence"/>
</dbReference>
<dbReference type="GO" id="GO:0005675">
    <property type="term" value="C:transcription factor TFIIH holo complex"/>
    <property type="evidence" value="ECO:0007669"/>
    <property type="project" value="UniProtKB-UniRule"/>
</dbReference>
<feature type="domain" description="VWFA" evidence="14">
    <location>
        <begin position="116"/>
        <end position="260"/>
    </location>
</feature>
<dbReference type="InterPro" id="IPR002035">
    <property type="entry name" value="VWF_A"/>
</dbReference>
<dbReference type="SMART" id="SM00327">
    <property type="entry name" value="VWA"/>
    <property type="match status" value="1"/>
</dbReference>
<evidence type="ECO:0000259" key="14">
    <source>
        <dbReference type="PROSITE" id="PS50234"/>
    </source>
</evidence>
<dbReference type="PROSITE" id="PS50234">
    <property type="entry name" value="VWFA"/>
    <property type="match status" value="1"/>
</dbReference>
<gene>
    <name evidence="15" type="ORF">EXIGLDRAFT_737760</name>
</gene>
<dbReference type="FunFam" id="3.40.50.410:FF:000015">
    <property type="entry name" value="General transcription factor IIH subunit 2"/>
    <property type="match status" value="1"/>
</dbReference>
<evidence type="ECO:0000256" key="3">
    <source>
        <dbReference type="ARBA" id="ARBA00022723"/>
    </source>
</evidence>
<dbReference type="SMART" id="SM01047">
    <property type="entry name" value="C1_4"/>
    <property type="match status" value="1"/>
</dbReference>
<evidence type="ECO:0000256" key="4">
    <source>
        <dbReference type="ARBA" id="ARBA00022763"/>
    </source>
</evidence>
<feature type="compositionally biased region" description="Low complexity" evidence="13">
    <location>
        <begin position="34"/>
        <end position="43"/>
    </location>
</feature>
<dbReference type="Gene3D" id="3.30.40.10">
    <property type="entry name" value="Zinc/RING finger domain, C3HC4 (zinc finger)"/>
    <property type="match status" value="1"/>
</dbReference>
<keyword evidence="3 11" id="KW-0479">Metal-binding</keyword>
<dbReference type="SUPFAM" id="SSF57889">
    <property type="entry name" value="Cysteine-rich domain"/>
    <property type="match status" value="1"/>
</dbReference>
<evidence type="ECO:0000256" key="7">
    <source>
        <dbReference type="ARBA" id="ARBA00023015"/>
    </source>
</evidence>
<evidence type="ECO:0000256" key="11">
    <source>
        <dbReference type="PIRNR" id="PIRNR015919"/>
    </source>
</evidence>
<dbReference type="GO" id="GO:0006357">
    <property type="term" value="P:regulation of transcription by RNA polymerase II"/>
    <property type="evidence" value="ECO:0007669"/>
    <property type="project" value="UniProtKB-UniRule"/>
</dbReference>
<comment type="function">
    <text evidence="11">Component of the general transcription and DNA repair factor IIH (TFIIH) core complex, which is involved in general and transcription-coupled nucleotide excision repair (NER) of damaged DNA and, when complexed to TFIIK, in RNA transcription by RNA polymerase II.</text>
</comment>
<dbReference type="NCBIfam" id="TIGR00622">
    <property type="entry name" value="ssl1"/>
    <property type="match status" value="1"/>
</dbReference>
<evidence type="ECO:0000256" key="6">
    <source>
        <dbReference type="ARBA" id="ARBA00022833"/>
    </source>
</evidence>
<evidence type="ECO:0000256" key="1">
    <source>
        <dbReference type="ARBA" id="ARBA00004123"/>
    </source>
</evidence>
<dbReference type="InterPro" id="IPR036465">
    <property type="entry name" value="vWFA_dom_sf"/>
</dbReference>
<dbReference type="InterPro" id="IPR004595">
    <property type="entry name" value="TFIIH_C1-like_dom"/>
</dbReference>
<evidence type="ECO:0000256" key="9">
    <source>
        <dbReference type="ARBA" id="ARBA00023204"/>
    </source>
</evidence>
<dbReference type="Gene3D" id="3.40.50.410">
    <property type="entry name" value="von Willebrand factor, type A domain"/>
    <property type="match status" value="1"/>
</dbReference>
<evidence type="ECO:0000313" key="16">
    <source>
        <dbReference type="Proteomes" id="UP000077266"/>
    </source>
</evidence>
<dbReference type="EMBL" id="KV425882">
    <property type="protein sequence ID" value="KZW04015.1"/>
    <property type="molecule type" value="Genomic_DNA"/>
</dbReference>
<dbReference type="Pfam" id="PF07975">
    <property type="entry name" value="C1_4"/>
    <property type="match status" value="1"/>
</dbReference>
<dbReference type="InterPro" id="IPR013087">
    <property type="entry name" value="Znf_C2H2_type"/>
</dbReference>
<accession>A0A165QSN4</accession>
<dbReference type="GO" id="GO:0006289">
    <property type="term" value="P:nucleotide-excision repair"/>
    <property type="evidence" value="ECO:0007669"/>
    <property type="project" value="UniProtKB-UniRule"/>
</dbReference>
<proteinExistence type="inferred from homology"/>
<dbReference type="PANTHER" id="PTHR12695">
    <property type="entry name" value="GENERAL TRANSCRIPTION FACTOR IIH SUBUNIT 2"/>
    <property type="match status" value="1"/>
</dbReference>
<dbReference type="SUPFAM" id="SSF53300">
    <property type="entry name" value="vWA-like"/>
    <property type="match status" value="1"/>
</dbReference>
<keyword evidence="7 11" id="KW-0805">Transcription regulation</keyword>
<dbReference type="InterPro" id="IPR007198">
    <property type="entry name" value="Ssl1-like"/>
</dbReference>
<dbReference type="InParanoid" id="A0A165QSN4"/>
<evidence type="ECO:0000313" key="15">
    <source>
        <dbReference type="EMBL" id="KZW04015.1"/>
    </source>
</evidence>
<keyword evidence="16" id="KW-1185">Reference proteome</keyword>
<evidence type="ECO:0000256" key="12">
    <source>
        <dbReference type="PIRSR" id="PIRSR015919-1"/>
    </source>
</evidence>
<comment type="subcellular location">
    <subcellularLocation>
        <location evidence="1 11">Nucleus</location>
    </subcellularLocation>
</comment>
<comment type="similarity">
    <text evidence="2 11">Belongs to the GTF2H2 family.</text>
</comment>
<sequence length="458" mass="50179">MPPRRIHKDGEYMDVDSDSDVSLNLDDDEYTRPGRAPKASGSKSKGKQAKKRTDKVKNKAKDAAYSWEESYTRSWDAVQEDEAGSLQSAVQQLIARGRRRRLLAPTAAIRRAIIRHVIIVLDLSASMTDRDLRPTRFDLMLEYTREFIVEWFDQNPLGQIGIVGMRAGLAERIVDMSGSPQDVLKAISERHKLEPAGDPSLQNALELSRASMTHLPAHSSREVLMIFGSITTVDPGNIHDTLTACLDDKIRISIVALAADMKICRDMCEKSGGTFGVALNEGHFKDLMFELVPPPAQRAAAKAAAAGAGAGADLLLMAFPIRLPESSPPTMCVCHSELKSEGFLCPRCYARVCDVPTDCDVCGIMIVSSPHLARSYHHLFPVKPYQPVMESSGALAKTCHGCSLGFQDKEAATASAKAQTAEGVSPLGRYRCPECHNDFCNECDIFVHDVLHVCPGDR</sequence>
<dbReference type="PIRSF" id="PIRSF015919">
    <property type="entry name" value="TFIIH_SSL1"/>
    <property type="match status" value="1"/>
</dbReference>
<keyword evidence="5" id="KW-0863">Zinc-finger</keyword>
<dbReference type="InterPro" id="IPR012170">
    <property type="entry name" value="TFIIH_SSL1/p44"/>
</dbReference>
<dbReference type="PROSITE" id="PS00028">
    <property type="entry name" value="ZINC_FINGER_C2H2_1"/>
    <property type="match status" value="1"/>
</dbReference>
<dbReference type="FunCoup" id="A0A165QSN4">
    <property type="interactions" value="384"/>
</dbReference>
<dbReference type="STRING" id="1314781.A0A165QSN4"/>
<keyword evidence="8 11" id="KW-0804">Transcription</keyword>
<feature type="zinc finger region" description="C4-type" evidence="12">
    <location>
        <begin position="345"/>
        <end position="362"/>
    </location>
</feature>
<evidence type="ECO:0000256" key="10">
    <source>
        <dbReference type="ARBA" id="ARBA00023242"/>
    </source>
</evidence>
<dbReference type="Pfam" id="PF04056">
    <property type="entry name" value="Ssl1"/>
    <property type="match status" value="1"/>
</dbReference>
<evidence type="ECO:0000256" key="13">
    <source>
        <dbReference type="SAM" id="MobiDB-lite"/>
    </source>
</evidence>
<dbReference type="PANTHER" id="PTHR12695:SF2">
    <property type="entry name" value="GENERAL TRANSCRIPTION FACTOR IIH SUBUNIT 2-RELATED"/>
    <property type="match status" value="1"/>
</dbReference>
<organism evidence="15 16">
    <name type="scientific">Exidia glandulosa HHB12029</name>
    <dbReference type="NCBI Taxonomy" id="1314781"/>
    <lineage>
        <taxon>Eukaryota</taxon>
        <taxon>Fungi</taxon>
        <taxon>Dikarya</taxon>
        <taxon>Basidiomycota</taxon>
        <taxon>Agaricomycotina</taxon>
        <taxon>Agaricomycetes</taxon>
        <taxon>Auriculariales</taxon>
        <taxon>Exidiaceae</taxon>
        <taxon>Exidia</taxon>
    </lineage>
</organism>
<keyword evidence="6 11" id="KW-0862">Zinc</keyword>
<protein>
    <recommendedName>
        <fullName evidence="11">General transcription and DNA repair factor IIH</fullName>
    </recommendedName>
</protein>
<dbReference type="CDD" id="cd01453">
    <property type="entry name" value="vWA_transcription_factor_IIH_type"/>
    <property type="match status" value="1"/>
</dbReference>
<evidence type="ECO:0000256" key="8">
    <source>
        <dbReference type="ARBA" id="ARBA00023163"/>
    </source>
</evidence>
<dbReference type="GO" id="GO:0000439">
    <property type="term" value="C:transcription factor TFIIH core complex"/>
    <property type="evidence" value="ECO:0007669"/>
    <property type="project" value="UniProtKB-UniRule"/>
</dbReference>